<feature type="region of interest" description="Disordered" evidence="1">
    <location>
        <begin position="1"/>
        <end position="55"/>
    </location>
</feature>
<evidence type="ECO:0000256" key="1">
    <source>
        <dbReference type="SAM" id="MobiDB-lite"/>
    </source>
</evidence>
<protein>
    <submittedName>
        <fullName evidence="2">Uncharacterized protein</fullName>
    </submittedName>
</protein>
<sequence>MESDSLERPQWEAFTPDMRGESSPRNGSSGSSNGSSRCSLSSVMEGAKKRKRGGDWHIRQVGTGFKARVQNEDINDTEWSIVDADENTWHVHGSGAVLTMGIELRGSGGQIARCATFDPGQRSLLIELRPQGTPFRRSGASPSIDIPFVLCCFEAVQAIRDEQASQGGRGRRDEIGRLVRKTKSLKQLVERFLGI</sequence>
<feature type="compositionally biased region" description="Low complexity" evidence="1">
    <location>
        <begin position="21"/>
        <end position="42"/>
    </location>
</feature>
<dbReference type="EMBL" id="JAPDMQ010000220">
    <property type="protein sequence ID" value="KAK0530230.1"/>
    <property type="molecule type" value="Genomic_DNA"/>
</dbReference>
<evidence type="ECO:0000313" key="3">
    <source>
        <dbReference type="Proteomes" id="UP001176521"/>
    </source>
</evidence>
<dbReference type="AlphaFoldDB" id="A0AAN6GCX0"/>
<feature type="compositionally biased region" description="Basic and acidic residues" evidence="1">
    <location>
        <begin position="1"/>
        <end position="10"/>
    </location>
</feature>
<keyword evidence="3" id="KW-1185">Reference proteome</keyword>
<proteinExistence type="predicted"/>
<organism evidence="2 3">
    <name type="scientific">Tilletia horrida</name>
    <dbReference type="NCBI Taxonomy" id="155126"/>
    <lineage>
        <taxon>Eukaryota</taxon>
        <taxon>Fungi</taxon>
        <taxon>Dikarya</taxon>
        <taxon>Basidiomycota</taxon>
        <taxon>Ustilaginomycotina</taxon>
        <taxon>Exobasidiomycetes</taxon>
        <taxon>Tilletiales</taxon>
        <taxon>Tilletiaceae</taxon>
        <taxon>Tilletia</taxon>
    </lineage>
</organism>
<accession>A0AAN6GCX0</accession>
<reference evidence="2" key="1">
    <citation type="journal article" date="2023" name="PhytoFront">
        <title>Draft Genome Resources of Seven Strains of Tilletia horrida, Causal Agent of Kernel Smut of Rice.</title>
        <authorList>
            <person name="Khanal S."/>
            <person name="Antony Babu S."/>
            <person name="Zhou X.G."/>
        </authorList>
    </citation>
    <scope>NUCLEOTIDE SEQUENCE</scope>
    <source>
        <strain evidence="2">TX3</strain>
    </source>
</reference>
<evidence type="ECO:0000313" key="2">
    <source>
        <dbReference type="EMBL" id="KAK0530230.1"/>
    </source>
</evidence>
<name>A0AAN6GCX0_9BASI</name>
<comment type="caution">
    <text evidence="2">The sequence shown here is derived from an EMBL/GenBank/DDBJ whole genome shotgun (WGS) entry which is preliminary data.</text>
</comment>
<dbReference type="Proteomes" id="UP001176521">
    <property type="component" value="Unassembled WGS sequence"/>
</dbReference>
<gene>
    <name evidence="2" type="ORF">OC842_003990</name>
</gene>